<name>A0AA37SMS5_9BACT</name>
<keyword evidence="2" id="KW-0805">Transcription regulation</keyword>
<dbReference type="GO" id="GO:0003677">
    <property type="term" value="F:DNA binding"/>
    <property type="evidence" value="ECO:0007669"/>
    <property type="project" value="InterPro"/>
</dbReference>
<dbReference type="InterPro" id="IPR014284">
    <property type="entry name" value="RNA_pol_sigma-70_dom"/>
</dbReference>
<dbReference type="NCBIfam" id="TIGR02937">
    <property type="entry name" value="sigma70-ECF"/>
    <property type="match status" value="1"/>
</dbReference>
<dbReference type="Pfam" id="PF08281">
    <property type="entry name" value="Sigma70_r4_2"/>
    <property type="match status" value="1"/>
</dbReference>
<dbReference type="PANTHER" id="PTHR43133">
    <property type="entry name" value="RNA POLYMERASE ECF-TYPE SIGMA FACTO"/>
    <property type="match status" value="1"/>
</dbReference>
<evidence type="ECO:0008006" key="9">
    <source>
        <dbReference type="Google" id="ProtNLM"/>
    </source>
</evidence>
<keyword evidence="3" id="KW-0731">Sigma factor</keyword>
<keyword evidence="4" id="KW-0804">Transcription</keyword>
<evidence type="ECO:0000256" key="2">
    <source>
        <dbReference type="ARBA" id="ARBA00023015"/>
    </source>
</evidence>
<dbReference type="CDD" id="cd06171">
    <property type="entry name" value="Sigma70_r4"/>
    <property type="match status" value="1"/>
</dbReference>
<dbReference type="InterPro" id="IPR039425">
    <property type="entry name" value="RNA_pol_sigma-70-like"/>
</dbReference>
<dbReference type="SUPFAM" id="SSF88946">
    <property type="entry name" value="Sigma2 domain of RNA polymerase sigma factors"/>
    <property type="match status" value="1"/>
</dbReference>
<feature type="domain" description="RNA polymerase sigma factor 70 region 4 type 2" evidence="6">
    <location>
        <begin position="109"/>
        <end position="159"/>
    </location>
</feature>
<keyword evidence="8" id="KW-1185">Reference proteome</keyword>
<dbReference type="GO" id="GO:0006352">
    <property type="term" value="P:DNA-templated transcription initiation"/>
    <property type="evidence" value="ECO:0007669"/>
    <property type="project" value="InterPro"/>
</dbReference>
<proteinExistence type="inferred from homology"/>
<dbReference type="InterPro" id="IPR013325">
    <property type="entry name" value="RNA_pol_sigma_r2"/>
</dbReference>
<reference evidence="7" key="2">
    <citation type="submission" date="2023-01" db="EMBL/GenBank/DDBJ databases">
        <title>Draft genome sequence of Portibacter lacus strain NBRC 108769.</title>
        <authorList>
            <person name="Sun Q."/>
            <person name="Mori K."/>
        </authorList>
    </citation>
    <scope>NUCLEOTIDE SEQUENCE</scope>
    <source>
        <strain evidence="7">NBRC 108769</strain>
    </source>
</reference>
<dbReference type="InterPro" id="IPR036388">
    <property type="entry name" value="WH-like_DNA-bd_sf"/>
</dbReference>
<evidence type="ECO:0000256" key="3">
    <source>
        <dbReference type="ARBA" id="ARBA00023082"/>
    </source>
</evidence>
<dbReference type="Pfam" id="PF04542">
    <property type="entry name" value="Sigma70_r2"/>
    <property type="match status" value="1"/>
</dbReference>
<dbReference type="InterPro" id="IPR007627">
    <property type="entry name" value="RNA_pol_sigma70_r2"/>
</dbReference>
<dbReference type="InterPro" id="IPR013249">
    <property type="entry name" value="RNA_pol_sigma70_r4_t2"/>
</dbReference>
<evidence type="ECO:0000313" key="8">
    <source>
        <dbReference type="Proteomes" id="UP001156666"/>
    </source>
</evidence>
<dbReference type="Proteomes" id="UP001156666">
    <property type="component" value="Unassembled WGS sequence"/>
</dbReference>
<dbReference type="EMBL" id="BSOH01000001">
    <property type="protein sequence ID" value="GLR15726.1"/>
    <property type="molecule type" value="Genomic_DNA"/>
</dbReference>
<comment type="caution">
    <text evidence="7">The sequence shown here is derived from an EMBL/GenBank/DDBJ whole genome shotgun (WGS) entry which is preliminary data.</text>
</comment>
<evidence type="ECO:0000256" key="1">
    <source>
        <dbReference type="ARBA" id="ARBA00010641"/>
    </source>
</evidence>
<dbReference type="Gene3D" id="1.10.1740.10">
    <property type="match status" value="1"/>
</dbReference>
<dbReference type="AlphaFoldDB" id="A0AA37SMS5"/>
<sequence length="171" mass="20065">MTESQFIENYNEYNNALTNFARKLTNNHVDAEDLVQETAIKAFRAMHTFRDGTSFKSWAFTILKNTFISKYNRKKKRRVVNNPIEDFTFALENTYSVRNDAISQLRIKEIKESIEELSYKSRLPFLMYVEGYRYNEIADILNIPIGTVKSRINFARTKLKNLSTIQEKLAA</sequence>
<feature type="domain" description="RNA polymerase sigma-70 region 2" evidence="5">
    <location>
        <begin position="10"/>
        <end position="76"/>
    </location>
</feature>
<reference evidence="7" key="1">
    <citation type="journal article" date="2014" name="Int. J. Syst. Evol. Microbiol.">
        <title>Complete genome sequence of Corynebacterium casei LMG S-19264T (=DSM 44701T), isolated from a smear-ripened cheese.</title>
        <authorList>
            <consortium name="US DOE Joint Genome Institute (JGI-PGF)"/>
            <person name="Walter F."/>
            <person name="Albersmeier A."/>
            <person name="Kalinowski J."/>
            <person name="Ruckert C."/>
        </authorList>
    </citation>
    <scope>NUCLEOTIDE SEQUENCE</scope>
    <source>
        <strain evidence="7">NBRC 108769</strain>
    </source>
</reference>
<dbReference type="InterPro" id="IPR013324">
    <property type="entry name" value="RNA_pol_sigma_r3/r4-like"/>
</dbReference>
<dbReference type="Gene3D" id="1.10.10.10">
    <property type="entry name" value="Winged helix-like DNA-binding domain superfamily/Winged helix DNA-binding domain"/>
    <property type="match status" value="1"/>
</dbReference>
<dbReference type="GO" id="GO:0016987">
    <property type="term" value="F:sigma factor activity"/>
    <property type="evidence" value="ECO:0007669"/>
    <property type="project" value="UniProtKB-KW"/>
</dbReference>
<protein>
    <recommendedName>
        <fullName evidence="9">RNA polymerase sigma factor</fullName>
    </recommendedName>
</protein>
<dbReference type="PANTHER" id="PTHR43133:SF25">
    <property type="entry name" value="RNA POLYMERASE SIGMA FACTOR RFAY-RELATED"/>
    <property type="match status" value="1"/>
</dbReference>
<accession>A0AA37SMS5</accession>
<dbReference type="RefSeq" id="WP_235292623.1">
    <property type="nucleotide sequence ID" value="NZ_BSOH01000001.1"/>
</dbReference>
<dbReference type="SUPFAM" id="SSF88659">
    <property type="entry name" value="Sigma3 and sigma4 domains of RNA polymerase sigma factors"/>
    <property type="match status" value="1"/>
</dbReference>
<evidence type="ECO:0000313" key="7">
    <source>
        <dbReference type="EMBL" id="GLR15726.1"/>
    </source>
</evidence>
<organism evidence="7 8">
    <name type="scientific">Portibacter lacus</name>
    <dbReference type="NCBI Taxonomy" id="1099794"/>
    <lineage>
        <taxon>Bacteria</taxon>
        <taxon>Pseudomonadati</taxon>
        <taxon>Bacteroidota</taxon>
        <taxon>Saprospiria</taxon>
        <taxon>Saprospirales</taxon>
        <taxon>Haliscomenobacteraceae</taxon>
        <taxon>Portibacter</taxon>
    </lineage>
</organism>
<evidence type="ECO:0000259" key="6">
    <source>
        <dbReference type="Pfam" id="PF08281"/>
    </source>
</evidence>
<evidence type="ECO:0000256" key="4">
    <source>
        <dbReference type="ARBA" id="ARBA00023163"/>
    </source>
</evidence>
<gene>
    <name evidence="7" type="ORF">GCM10007940_03410</name>
</gene>
<evidence type="ECO:0000259" key="5">
    <source>
        <dbReference type="Pfam" id="PF04542"/>
    </source>
</evidence>
<comment type="similarity">
    <text evidence="1">Belongs to the sigma-70 factor family. ECF subfamily.</text>
</comment>